<evidence type="ECO:0000313" key="3">
    <source>
        <dbReference type="Proteomes" id="UP001221142"/>
    </source>
</evidence>
<dbReference type="EMBL" id="JARKIF010000013">
    <property type="protein sequence ID" value="KAJ7624949.1"/>
    <property type="molecule type" value="Genomic_DNA"/>
</dbReference>
<reference evidence="2" key="1">
    <citation type="submission" date="2023-03" db="EMBL/GenBank/DDBJ databases">
        <title>Massive genome expansion in bonnet fungi (Mycena s.s.) driven by repeated elements and novel gene families across ecological guilds.</title>
        <authorList>
            <consortium name="Lawrence Berkeley National Laboratory"/>
            <person name="Harder C.B."/>
            <person name="Miyauchi S."/>
            <person name="Viragh M."/>
            <person name="Kuo A."/>
            <person name="Thoen E."/>
            <person name="Andreopoulos B."/>
            <person name="Lu D."/>
            <person name="Skrede I."/>
            <person name="Drula E."/>
            <person name="Henrissat B."/>
            <person name="Morin E."/>
            <person name="Kohler A."/>
            <person name="Barry K."/>
            <person name="LaButti K."/>
            <person name="Morin E."/>
            <person name="Salamov A."/>
            <person name="Lipzen A."/>
            <person name="Mereny Z."/>
            <person name="Hegedus B."/>
            <person name="Baldrian P."/>
            <person name="Stursova M."/>
            <person name="Weitz H."/>
            <person name="Taylor A."/>
            <person name="Grigoriev I.V."/>
            <person name="Nagy L.G."/>
            <person name="Martin F."/>
            <person name="Kauserud H."/>
        </authorList>
    </citation>
    <scope>NUCLEOTIDE SEQUENCE</scope>
    <source>
        <strain evidence="2">9284</strain>
    </source>
</reference>
<dbReference type="Proteomes" id="UP001221142">
    <property type="component" value="Unassembled WGS sequence"/>
</dbReference>
<dbReference type="AlphaFoldDB" id="A0AAD7BMN7"/>
<gene>
    <name evidence="2" type="ORF">FB45DRAFT_924641</name>
</gene>
<evidence type="ECO:0000256" key="1">
    <source>
        <dbReference type="SAM" id="Phobius"/>
    </source>
</evidence>
<keyword evidence="3" id="KW-1185">Reference proteome</keyword>
<comment type="caution">
    <text evidence="2">The sequence shown here is derived from an EMBL/GenBank/DDBJ whole genome shotgun (WGS) entry which is preliminary data.</text>
</comment>
<evidence type="ECO:0000313" key="2">
    <source>
        <dbReference type="EMBL" id="KAJ7624949.1"/>
    </source>
</evidence>
<accession>A0AAD7BMN7</accession>
<sequence length="117" mass="13446">MPAFFPFSKRTVLLMCVFPGLRVKLTSPFSARVFPVFLSLCDPLDEVFRPAAIFLFNLAYIGFLIASLATRHPRPEWWRYTLLACFVFFAASTGFSTWRAWKQYKEERDGYASGPAC</sequence>
<feature type="transmembrane region" description="Helical" evidence="1">
    <location>
        <begin position="47"/>
        <end position="68"/>
    </location>
</feature>
<protein>
    <submittedName>
        <fullName evidence="2">Uncharacterized protein</fullName>
    </submittedName>
</protein>
<organism evidence="2 3">
    <name type="scientific">Roridomyces roridus</name>
    <dbReference type="NCBI Taxonomy" id="1738132"/>
    <lineage>
        <taxon>Eukaryota</taxon>
        <taxon>Fungi</taxon>
        <taxon>Dikarya</taxon>
        <taxon>Basidiomycota</taxon>
        <taxon>Agaricomycotina</taxon>
        <taxon>Agaricomycetes</taxon>
        <taxon>Agaricomycetidae</taxon>
        <taxon>Agaricales</taxon>
        <taxon>Marasmiineae</taxon>
        <taxon>Mycenaceae</taxon>
        <taxon>Roridomyces</taxon>
    </lineage>
</organism>
<keyword evidence="1" id="KW-0812">Transmembrane</keyword>
<keyword evidence="1" id="KW-0472">Membrane</keyword>
<keyword evidence="1" id="KW-1133">Transmembrane helix</keyword>
<feature type="transmembrane region" description="Helical" evidence="1">
    <location>
        <begin position="80"/>
        <end position="101"/>
    </location>
</feature>
<proteinExistence type="predicted"/>
<name>A0AAD7BMN7_9AGAR</name>